<evidence type="ECO:0000313" key="2">
    <source>
        <dbReference type="Proteomes" id="UP000494301"/>
    </source>
</evidence>
<dbReference type="InterPro" id="IPR010877">
    <property type="entry name" value="Phage_Mu_Gp46"/>
</dbReference>
<dbReference type="RefSeq" id="WP_006484137.1">
    <property type="nucleotide sequence ID" value="NZ_CABWIL020000006.1"/>
</dbReference>
<name>A0A6J5IXU9_9BURK</name>
<accession>A0A6J5IXU9</accession>
<evidence type="ECO:0000313" key="1">
    <source>
        <dbReference type="EMBL" id="CAB3962902.1"/>
    </source>
</evidence>
<dbReference type="Pfam" id="PF07409">
    <property type="entry name" value="GP46"/>
    <property type="match status" value="1"/>
</dbReference>
<sequence>MIDILTTARASADTGIPFDWSVIAAGRVNGAAWHDFTNPCAAPAHFVEALEVRALEMDDSLCTAVILSLFSDRRADADTILPHNQTDRRGWCGDEFVNASTDAPRDVTDQWGSHLWLCYVTKSTVDVLERARFAAYESLQWMLRTEIASRLEVDASWSGENADRLALRPRIWQSDSTRPVYDVLWGTTLRKTS</sequence>
<proteinExistence type="predicted"/>
<dbReference type="EMBL" id="CABWIL020000006">
    <property type="protein sequence ID" value="CAB3962902.1"/>
    <property type="molecule type" value="Genomic_DNA"/>
</dbReference>
<reference evidence="1 2" key="1">
    <citation type="submission" date="2020-04" db="EMBL/GenBank/DDBJ databases">
        <authorList>
            <person name="Depoorter E."/>
        </authorList>
    </citation>
    <scope>NUCLEOTIDE SEQUENCE [LARGE SCALE GENOMIC DNA]</scope>
    <source>
        <strain evidence="1 2">BCC0217</strain>
    </source>
</reference>
<dbReference type="AlphaFoldDB" id="A0A6J5IXU9"/>
<gene>
    <name evidence="1" type="ORF">BLA3211_01972</name>
</gene>
<protein>
    <submittedName>
        <fullName evidence="1">Tail protein</fullName>
    </submittedName>
</protein>
<organism evidence="1 2">
    <name type="scientific">Burkholderia aenigmatica</name>
    <dbReference type="NCBI Taxonomy" id="2015348"/>
    <lineage>
        <taxon>Bacteria</taxon>
        <taxon>Pseudomonadati</taxon>
        <taxon>Pseudomonadota</taxon>
        <taxon>Betaproteobacteria</taxon>
        <taxon>Burkholderiales</taxon>
        <taxon>Burkholderiaceae</taxon>
        <taxon>Burkholderia</taxon>
        <taxon>Burkholderia cepacia complex</taxon>
    </lineage>
</organism>
<dbReference type="Proteomes" id="UP000494301">
    <property type="component" value="Unassembled WGS sequence"/>
</dbReference>